<evidence type="ECO:0000313" key="5">
    <source>
        <dbReference type="Proteomes" id="UP000245533"/>
    </source>
</evidence>
<name>A0A316TTL5_9BACT</name>
<proteinExistence type="predicted"/>
<dbReference type="RefSeq" id="WP_109647652.1">
    <property type="nucleotide sequence ID" value="NZ_QGGB01000009.1"/>
</dbReference>
<dbReference type="SUPFAM" id="SSF56601">
    <property type="entry name" value="beta-lactamase/transpeptidase-like"/>
    <property type="match status" value="1"/>
</dbReference>
<comment type="caution">
    <text evidence="4">The sequence shown here is derived from an EMBL/GenBank/DDBJ whole genome shotgun (WGS) entry which is preliminary data.</text>
</comment>
<accession>A0A316TTL5</accession>
<dbReference type="InterPro" id="IPR050789">
    <property type="entry name" value="Diverse_Enzym_Activities"/>
</dbReference>
<evidence type="ECO:0000256" key="1">
    <source>
        <dbReference type="ARBA" id="ARBA00022801"/>
    </source>
</evidence>
<dbReference type="EMBL" id="QGGB01000009">
    <property type="protein sequence ID" value="PWN05624.1"/>
    <property type="molecule type" value="Genomic_DNA"/>
</dbReference>
<dbReference type="Proteomes" id="UP000245533">
    <property type="component" value="Unassembled WGS sequence"/>
</dbReference>
<dbReference type="PROSITE" id="PS51257">
    <property type="entry name" value="PROKAR_LIPOPROTEIN"/>
    <property type="match status" value="1"/>
</dbReference>
<dbReference type="PANTHER" id="PTHR43283">
    <property type="entry name" value="BETA-LACTAMASE-RELATED"/>
    <property type="match status" value="1"/>
</dbReference>
<dbReference type="Gene3D" id="3.40.710.10">
    <property type="entry name" value="DD-peptidase/beta-lactamase superfamily"/>
    <property type="match status" value="1"/>
</dbReference>
<reference evidence="4 5" key="1">
    <citation type="submission" date="2018-05" db="EMBL/GenBank/DDBJ databases">
        <title>Rhodohalobacter halophilus gen. nov., sp. nov., a moderately halophilic member of the family Balneolaceae.</title>
        <authorList>
            <person name="Liu Z.-W."/>
        </authorList>
    </citation>
    <scope>NUCLEOTIDE SEQUENCE [LARGE SCALE GENOMIC DNA]</scope>
    <source>
        <strain evidence="4 5">8A47</strain>
    </source>
</reference>
<feature type="domain" description="Beta-lactamase-related" evidence="3">
    <location>
        <begin position="36"/>
        <end position="393"/>
    </location>
</feature>
<dbReference type="OrthoDB" id="9793489at2"/>
<evidence type="ECO:0000256" key="2">
    <source>
        <dbReference type="SAM" id="SignalP"/>
    </source>
</evidence>
<dbReference type="GO" id="GO:0016787">
    <property type="term" value="F:hydrolase activity"/>
    <property type="evidence" value="ECO:0007669"/>
    <property type="project" value="UniProtKB-KW"/>
</dbReference>
<evidence type="ECO:0000259" key="3">
    <source>
        <dbReference type="Pfam" id="PF00144"/>
    </source>
</evidence>
<dbReference type="PANTHER" id="PTHR43283:SF11">
    <property type="entry name" value="BETA-LACTAMASE-RELATED DOMAIN-CONTAINING PROTEIN"/>
    <property type="match status" value="1"/>
</dbReference>
<keyword evidence="5" id="KW-1185">Reference proteome</keyword>
<feature type="signal peptide" evidence="2">
    <location>
        <begin position="1"/>
        <end position="22"/>
    </location>
</feature>
<gene>
    <name evidence="4" type="ORF">DDZ15_13585</name>
</gene>
<sequence length="415" mass="46057">MSPKYTLSLWICCCTLFISCSANQPSEERSDYPEADSLIQAALSEDLFTGAVLLIAESGEIVHHKAYGYATLYDESLRVVPSPDSTTTRHLFDLASLTKVFATTYAFMALHTDGKINPDAPVSQYLPDFNTPQHRTITVRQLLNHTSGLMPWYPLYYRAAGSDDLIKEILSLPLSGVPGEARRYSDLGFIVLAEIAESITGMSFDEYLYDRVYSRIGLEKTVYNPLDKGMEDLVSTSHGNPFERKMVYEPDFGYRIDVDPDSWRNWRTYTLRGEVSDGNAWHAAGGMAGHAGLFSTAEDLLLLLQAVINPVSGSNDPIFEEETIRMFTEPDEFGNGLGWAMEPSALHAETLPQGAIGHTGFTGTNFVADPNPDGGRIYILLTNRQHVGVDGAGLYPDLRELREKMAKLVFGEQLR</sequence>
<dbReference type="Pfam" id="PF00144">
    <property type="entry name" value="Beta-lactamase"/>
    <property type="match status" value="1"/>
</dbReference>
<dbReference type="InterPro" id="IPR012338">
    <property type="entry name" value="Beta-lactam/transpept-like"/>
</dbReference>
<keyword evidence="1" id="KW-0378">Hydrolase</keyword>
<protein>
    <recommendedName>
        <fullName evidence="3">Beta-lactamase-related domain-containing protein</fullName>
    </recommendedName>
</protein>
<dbReference type="InterPro" id="IPR001466">
    <property type="entry name" value="Beta-lactam-related"/>
</dbReference>
<feature type="chain" id="PRO_5016366104" description="Beta-lactamase-related domain-containing protein" evidence="2">
    <location>
        <begin position="23"/>
        <end position="415"/>
    </location>
</feature>
<dbReference type="AlphaFoldDB" id="A0A316TTL5"/>
<evidence type="ECO:0000313" key="4">
    <source>
        <dbReference type="EMBL" id="PWN05624.1"/>
    </source>
</evidence>
<keyword evidence="2" id="KW-0732">Signal</keyword>
<organism evidence="4 5">
    <name type="scientific">Rhodohalobacter mucosus</name>
    <dbReference type="NCBI Taxonomy" id="2079485"/>
    <lineage>
        <taxon>Bacteria</taxon>
        <taxon>Pseudomonadati</taxon>
        <taxon>Balneolota</taxon>
        <taxon>Balneolia</taxon>
        <taxon>Balneolales</taxon>
        <taxon>Balneolaceae</taxon>
        <taxon>Rhodohalobacter</taxon>
    </lineage>
</organism>